<evidence type="ECO:0000313" key="2">
    <source>
        <dbReference type="Proteomes" id="UP001642540"/>
    </source>
</evidence>
<keyword evidence="2" id="KW-1185">Reference proteome</keyword>
<accession>A0ABP1PUG6</accession>
<comment type="caution">
    <text evidence="1">The sequence shown here is derived from an EMBL/GenBank/DDBJ whole genome shotgun (WGS) entry which is preliminary data.</text>
</comment>
<gene>
    <name evidence="1" type="ORF">ODALV1_LOCUS2604</name>
</gene>
<reference evidence="1 2" key="1">
    <citation type="submission" date="2024-08" db="EMBL/GenBank/DDBJ databases">
        <authorList>
            <person name="Cucini C."/>
            <person name="Frati F."/>
        </authorList>
    </citation>
    <scope>NUCLEOTIDE SEQUENCE [LARGE SCALE GENOMIC DNA]</scope>
</reference>
<proteinExistence type="predicted"/>
<protein>
    <submittedName>
        <fullName evidence="1">Uncharacterized protein</fullName>
    </submittedName>
</protein>
<dbReference type="EMBL" id="CAXLJM020000007">
    <property type="protein sequence ID" value="CAL8073395.1"/>
    <property type="molecule type" value="Genomic_DNA"/>
</dbReference>
<dbReference type="Proteomes" id="UP001642540">
    <property type="component" value="Unassembled WGS sequence"/>
</dbReference>
<name>A0ABP1PUG6_9HEXA</name>
<evidence type="ECO:0000313" key="1">
    <source>
        <dbReference type="EMBL" id="CAL8073395.1"/>
    </source>
</evidence>
<sequence length="100" mass="11648">MLYDMSNEVGLGGAKWISKAFLNHTSLDFLHWKETQLSFPFSPQIHFFGENTIPSGYSYLAIRLPEEKREERENQDTSSPHIEQTCTVLSNTYKYCVLRK</sequence>
<organism evidence="1 2">
    <name type="scientific">Orchesella dallaii</name>
    <dbReference type="NCBI Taxonomy" id="48710"/>
    <lineage>
        <taxon>Eukaryota</taxon>
        <taxon>Metazoa</taxon>
        <taxon>Ecdysozoa</taxon>
        <taxon>Arthropoda</taxon>
        <taxon>Hexapoda</taxon>
        <taxon>Collembola</taxon>
        <taxon>Entomobryomorpha</taxon>
        <taxon>Entomobryoidea</taxon>
        <taxon>Orchesellidae</taxon>
        <taxon>Orchesellinae</taxon>
        <taxon>Orchesella</taxon>
    </lineage>
</organism>